<reference evidence="2 3" key="1">
    <citation type="journal article" date="2011" name="Proc. Natl. Acad. Sci. U.S.A.">
        <title>Evolutionary erosion of yeast sex chromosomes by mating-type switching accidents.</title>
        <authorList>
            <person name="Gordon J.L."/>
            <person name="Armisen D."/>
            <person name="Proux-Wera E."/>
            <person name="Oheigeartaigh S.S."/>
            <person name="Byrne K.P."/>
            <person name="Wolfe K.H."/>
        </authorList>
    </citation>
    <scope>NUCLEOTIDE SEQUENCE [LARGE SCALE GENOMIC DNA]</scope>
    <source>
        <strain evidence="3">ATCC 24235 / CBS 4417 / NBRC 1672 / NRRL Y-8282 / UCD 70-5</strain>
    </source>
</reference>
<dbReference type="AlphaFoldDB" id="G8BRV4"/>
<feature type="compositionally biased region" description="Polar residues" evidence="1">
    <location>
        <begin position="127"/>
        <end position="136"/>
    </location>
</feature>
<accession>G8BRV4</accession>
<organism evidence="2 3">
    <name type="scientific">Tetrapisispora phaffii (strain ATCC 24235 / CBS 4417 / NBRC 1672 / NRRL Y-8282 / UCD 70-5)</name>
    <name type="common">Yeast</name>
    <name type="synonym">Fabospora phaffii</name>
    <dbReference type="NCBI Taxonomy" id="1071381"/>
    <lineage>
        <taxon>Eukaryota</taxon>
        <taxon>Fungi</taxon>
        <taxon>Dikarya</taxon>
        <taxon>Ascomycota</taxon>
        <taxon>Saccharomycotina</taxon>
        <taxon>Saccharomycetes</taxon>
        <taxon>Saccharomycetales</taxon>
        <taxon>Saccharomycetaceae</taxon>
        <taxon>Tetrapisispora</taxon>
    </lineage>
</organism>
<keyword evidence="3" id="KW-1185">Reference proteome</keyword>
<dbReference type="GeneID" id="11535277"/>
<evidence type="ECO:0000313" key="2">
    <source>
        <dbReference type="EMBL" id="CCE62480.1"/>
    </source>
</evidence>
<feature type="region of interest" description="Disordered" evidence="1">
    <location>
        <begin position="116"/>
        <end position="144"/>
    </location>
</feature>
<proteinExistence type="predicted"/>
<dbReference type="eggNOG" id="ENOG502S5HG">
    <property type="taxonomic scope" value="Eukaryota"/>
</dbReference>
<name>G8BRV4_TETPH</name>
<feature type="region of interest" description="Disordered" evidence="1">
    <location>
        <begin position="317"/>
        <end position="344"/>
    </location>
</feature>
<evidence type="ECO:0000256" key="1">
    <source>
        <dbReference type="SAM" id="MobiDB-lite"/>
    </source>
</evidence>
<sequence length="344" mass="38110">MGENESSKNLNALLEVLLGSKVDNVDCTEESLLKLIELKKQQEITKQHYYQLEISNASINLLKLAMSYKIPPNQISSMFISSSRQAAAGAVSSNKNVTMEENTPITKIKTEPLSKQPLSYQFPPRASPTNQASNHITKTKHKRTNSPARIGANAVALLNDANVINEEEPQPQIPSFDTMNNNVSSYKNLKQPQKVKLHKRNISLPMNTSNYYNMTNVIDFNVGQASIAENLTIKNFSNKTKMPSNQSGNHLLPTISAGSYHQRTRSSSPFKVVDLNQIEIGTQQFKESLSPGKEKALTLAHPKSRGNTIENTDELTYSEKSSANNSPVRPTNSQKLVSNIISRA</sequence>
<dbReference type="InterPro" id="IPR021216">
    <property type="entry name" value="DUF2722"/>
</dbReference>
<dbReference type="Pfam" id="PF10846">
    <property type="entry name" value="DUF2722"/>
    <property type="match status" value="1"/>
</dbReference>
<protein>
    <submittedName>
        <fullName evidence="2">Uncharacterized protein</fullName>
    </submittedName>
</protein>
<dbReference type="KEGG" id="tpf:TPHA_0C03280"/>
<dbReference type="EMBL" id="HE612858">
    <property type="protein sequence ID" value="CCE62480.1"/>
    <property type="molecule type" value="Genomic_DNA"/>
</dbReference>
<gene>
    <name evidence="2" type="primary">TPHA0C03280</name>
    <name evidence="2" type="ordered locus">TPHA_0C03280</name>
</gene>
<dbReference type="HOGENOM" id="CLU_058506_0_0_1"/>
<dbReference type="RefSeq" id="XP_003684914.1">
    <property type="nucleotide sequence ID" value="XM_003684866.1"/>
</dbReference>
<evidence type="ECO:0000313" key="3">
    <source>
        <dbReference type="Proteomes" id="UP000005666"/>
    </source>
</evidence>
<dbReference type="Proteomes" id="UP000005666">
    <property type="component" value="Chromosome 3"/>
</dbReference>
<dbReference type="OrthoDB" id="4095763at2759"/>